<reference evidence="1 2" key="1">
    <citation type="submission" date="2017-12" db="EMBL/GenBank/DDBJ databases">
        <title>The draft genome sequence of Brumimicrobium saltpan LHR20.</title>
        <authorList>
            <person name="Do Z.-J."/>
            <person name="Luo H.-R."/>
        </authorList>
    </citation>
    <scope>NUCLEOTIDE SEQUENCE [LARGE SCALE GENOMIC DNA]</scope>
    <source>
        <strain evidence="1 2">LHR20</strain>
    </source>
</reference>
<dbReference type="RefSeq" id="WP_101335833.1">
    <property type="nucleotide sequence ID" value="NZ_PJNI01000040.1"/>
</dbReference>
<name>A0A2I0QYQ6_9FLAO</name>
<dbReference type="EMBL" id="PJNI01000040">
    <property type="protein sequence ID" value="PKR79465.1"/>
    <property type="molecule type" value="Genomic_DNA"/>
</dbReference>
<evidence type="ECO:0000313" key="1">
    <source>
        <dbReference type="EMBL" id="PKR79465.1"/>
    </source>
</evidence>
<keyword evidence="2" id="KW-1185">Reference proteome</keyword>
<sequence length="67" mass="7936">MKEITLKVPDTKLSFFMELVNQLGLEIKNDELVIPKKHQEIVLDRIQNTKEEDLLHWDDIKDDFDGI</sequence>
<proteinExistence type="predicted"/>
<gene>
    <name evidence="1" type="ORF">CW751_14985</name>
</gene>
<dbReference type="Proteomes" id="UP000236654">
    <property type="component" value="Unassembled WGS sequence"/>
</dbReference>
<protein>
    <submittedName>
        <fullName evidence="1">Uncharacterized protein</fullName>
    </submittedName>
</protein>
<dbReference type="OrthoDB" id="680548at2"/>
<accession>A0A2I0QYQ6</accession>
<evidence type="ECO:0000313" key="2">
    <source>
        <dbReference type="Proteomes" id="UP000236654"/>
    </source>
</evidence>
<comment type="caution">
    <text evidence="1">The sequence shown here is derived from an EMBL/GenBank/DDBJ whole genome shotgun (WGS) entry which is preliminary data.</text>
</comment>
<organism evidence="1 2">
    <name type="scientific">Brumimicrobium salinarum</name>
    <dbReference type="NCBI Taxonomy" id="2058658"/>
    <lineage>
        <taxon>Bacteria</taxon>
        <taxon>Pseudomonadati</taxon>
        <taxon>Bacteroidota</taxon>
        <taxon>Flavobacteriia</taxon>
        <taxon>Flavobacteriales</taxon>
        <taxon>Crocinitomicaceae</taxon>
        <taxon>Brumimicrobium</taxon>
    </lineage>
</organism>
<dbReference type="AlphaFoldDB" id="A0A2I0QYQ6"/>